<dbReference type="AlphaFoldDB" id="A0AAE0MYF4"/>
<dbReference type="Proteomes" id="UP001287356">
    <property type="component" value="Unassembled WGS sequence"/>
</dbReference>
<comment type="caution">
    <text evidence="3">The sequence shown here is derived from an EMBL/GenBank/DDBJ whole genome shotgun (WGS) entry which is preliminary data.</text>
</comment>
<dbReference type="Pfam" id="PF26640">
    <property type="entry name" value="DUF8212"/>
    <property type="match status" value="1"/>
</dbReference>
<evidence type="ECO:0000259" key="2">
    <source>
        <dbReference type="Pfam" id="PF26640"/>
    </source>
</evidence>
<name>A0AAE0MYF4_9PEZI</name>
<dbReference type="Pfam" id="PF06985">
    <property type="entry name" value="HET"/>
    <property type="match status" value="1"/>
</dbReference>
<dbReference type="InterPro" id="IPR058525">
    <property type="entry name" value="DUF8212"/>
</dbReference>
<feature type="domain" description="DUF8212" evidence="2">
    <location>
        <begin position="219"/>
        <end position="294"/>
    </location>
</feature>
<dbReference type="EMBL" id="JAULSN010000013">
    <property type="protein sequence ID" value="KAK3360923.1"/>
    <property type="molecule type" value="Genomic_DNA"/>
</dbReference>
<organism evidence="3 4">
    <name type="scientific">Lasiosphaeria ovina</name>
    <dbReference type="NCBI Taxonomy" id="92902"/>
    <lineage>
        <taxon>Eukaryota</taxon>
        <taxon>Fungi</taxon>
        <taxon>Dikarya</taxon>
        <taxon>Ascomycota</taxon>
        <taxon>Pezizomycotina</taxon>
        <taxon>Sordariomycetes</taxon>
        <taxon>Sordariomycetidae</taxon>
        <taxon>Sordariales</taxon>
        <taxon>Lasiosphaeriaceae</taxon>
        <taxon>Lasiosphaeria</taxon>
    </lineage>
</organism>
<accession>A0AAE0MYF4</accession>
<gene>
    <name evidence="3" type="ORF">B0T24DRAFT_563036</name>
</gene>
<evidence type="ECO:0000259" key="1">
    <source>
        <dbReference type="Pfam" id="PF06985"/>
    </source>
</evidence>
<reference evidence="3" key="2">
    <citation type="submission" date="2023-06" db="EMBL/GenBank/DDBJ databases">
        <authorList>
            <consortium name="Lawrence Berkeley National Laboratory"/>
            <person name="Haridas S."/>
            <person name="Hensen N."/>
            <person name="Bonometti L."/>
            <person name="Westerberg I."/>
            <person name="Brannstrom I.O."/>
            <person name="Guillou S."/>
            <person name="Cros-Aarteil S."/>
            <person name="Calhoun S."/>
            <person name="Kuo A."/>
            <person name="Mondo S."/>
            <person name="Pangilinan J."/>
            <person name="Riley R."/>
            <person name="Labutti K."/>
            <person name="Andreopoulos B."/>
            <person name="Lipzen A."/>
            <person name="Chen C."/>
            <person name="Yanf M."/>
            <person name="Daum C."/>
            <person name="Ng V."/>
            <person name="Clum A."/>
            <person name="Steindorff A."/>
            <person name="Ohm R."/>
            <person name="Martin F."/>
            <person name="Silar P."/>
            <person name="Natvig D."/>
            <person name="Lalanne C."/>
            <person name="Gautier V."/>
            <person name="Ament-Velasquez S.L."/>
            <person name="Kruys A."/>
            <person name="Hutchinson M.I."/>
            <person name="Powell A.J."/>
            <person name="Barry K."/>
            <person name="Miller A.N."/>
            <person name="Grigoriev I.V."/>
            <person name="Debuchy R."/>
            <person name="Gladieux P."/>
            <person name="Thoren M.H."/>
            <person name="Johannesson H."/>
        </authorList>
    </citation>
    <scope>NUCLEOTIDE SEQUENCE</scope>
    <source>
        <strain evidence="3">CBS 958.72</strain>
    </source>
</reference>
<dbReference type="InterPro" id="IPR010730">
    <property type="entry name" value="HET"/>
</dbReference>
<protein>
    <submittedName>
        <fullName evidence="3">Heterokaryon incompatibility protein-domain-containing protein</fullName>
    </submittedName>
</protein>
<dbReference type="PANTHER" id="PTHR10622">
    <property type="entry name" value="HET DOMAIN-CONTAINING PROTEIN"/>
    <property type="match status" value="1"/>
</dbReference>
<feature type="domain" description="Heterokaryon incompatibility" evidence="1">
    <location>
        <begin position="23"/>
        <end position="113"/>
    </location>
</feature>
<sequence length="604" mass="68271">MRLLNTRTLDMRDFVSDDDIPKYAILSHTWEGDQEVSFQEWESRGTVDITHRGGFKKIEGFCDLARQDGFEWVWVDTCCIDKKSSAELSEAINAMFRWYQNAAVCYVYLADVARTGSMGRSRWFTRGWTLQELIAPRDVRFYSADWQLRDTKAKSCSVISSITKIDSYILEGGDLETVSVARKMSWMSGRNTSRTEDVAYCLLGIFDINIPLIYGEGKRAFQRLQEAIMLKTHDQSLFAWGKIVVAPSDTVTEAQYSGLESMPWKSRSERQPLLGIFADGPDLFASCGDIEPTHGFSHELRRKHPPALLSGGVMLGLAIISHSMYSATYLDQPALALPTKMEMAVLMCRIWKSDGKLVGLALRQWGEGYYGRTPELVLLNMPSGSKLFEKMVRQRHVMRERSPRLHDGDIIFRRFELNSDNLKFETVAPDLCQPSRMPAWERIIWGGRDILRLSDNAAGHESVAYGFRNERTGDGVAVSFQQLTADPSNPLGQLRVRISEVEFRAPLTEAERMLGNRIIAKDNHNHHPGKSHLVRTPSDSWSIGFESVSCSLRVYVRVERKNIDEAGSGAVDVVDLFITNWAGPNADLAKRAIELRDNDSGTFI</sequence>
<reference evidence="3" key="1">
    <citation type="journal article" date="2023" name="Mol. Phylogenet. Evol.">
        <title>Genome-scale phylogeny and comparative genomics of the fungal order Sordariales.</title>
        <authorList>
            <person name="Hensen N."/>
            <person name="Bonometti L."/>
            <person name="Westerberg I."/>
            <person name="Brannstrom I.O."/>
            <person name="Guillou S."/>
            <person name="Cros-Aarteil S."/>
            <person name="Calhoun S."/>
            <person name="Haridas S."/>
            <person name="Kuo A."/>
            <person name="Mondo S."/>
            <person name="Pangilinan J."/>
            <person name="Riley R."/>
            <person name="LaButti K."/>
            <person name="Andreopoulos B."/>
            <person name="Lipzen A."/>
            <person name="Chen C."/>
            <person name="Yan M."/>
            <person name="Daum C."/>
            <person name="Ng V."/>
            <person name="Clum A."/>
            <person name="Steindorff A."/>
            <person name="Ohm R.A."/>
            <person name="Martin F."/>
            <person name="Silar P."/>
            <person name="Natvig D.O."/>
            <person name="Lalanne C."/>
            <person name="Gautier V."/>
            <person name="Ament-Velasquez S.L."/>
            <person name="Kruys A."/>
            <person name="Hutchinson M.I."/>
            <person name="Powell A.J."/>
            <person name="Barry K."/>
            <person name="Miller A.N."/>
            <person name="Grigoriev I.V."/>
            <person name="Debuchy R."/>
            <person name="Gladieux P."/>
            <person name="Hiltunen Thoren M."/>
            <person name="Johannesson H."/>
        </authorList>
    </citation>
    <scope>NUCLEOTIDE SEQUENCE</scope>
    <source>
        <strain evidence="3">CBS 958.72</strain>
    </source>
</reference>
<evidence type="ECO:0000313" key="4">
    <source>
        <dbReference type="Proteomes" id="UP001287356"/>
    </source>
</evidence>
<keyword evidence="4" id="KW-1185">Reference proteome</keyword>
<evidence type="ECO:0000313" key="3">
    <source>
        <dbReference type="EMBL" id="KAK3360923.1"/>
    </source>
</evidence>
<dbReference type="PANTHER" id="PTHR10622:SF10">
    <property type="entry name" value="HET DOMAIN-CONTAINING PROTEIN"/>
    <property type="match status" value="1"/>
</dbReference>
<proteinExistence type="predicted"/>